<name>F9FW70_FUSOF</name>
<proteinExistence type="predicted"/>
<gene>
    <name evidence="2" type="ORF">FOXB_10652</name>
</gene>
<evidence type="ECO:0000313" key="2">
    <source>
        <dbReference type="EMBL" id="EGU78830.1"/>
    </source>
</evidence>
<reference evidence="2" key="1">
    <citation type="journal article" date="2012" name="Mol. Plant Microbe Interact.">
        <title>A highly conserved effector in Fusarium oxysporum is required for full virulence on Arabidopsis.</title>
        <authorList>
            <person name="Thatcher L.F."/>
            <person name="Gardiner D.M."/>
            <person name="Kazan K."/>
            <person name="Manners J."/>
        </authorList>
    </citation>
    <scope>NUCLEOTIDE SEQUENCE [LARGE SCALE GENOMIC DNA]</scope>
    <source>
        <strain evidence="2">Fo5176</strain>
    </source>
</reference>
<comment type="caution">
    <text evidence="2">The sequence shown here is derived from an EMBL/GenBank/DDBJ whole genome shotgun (WGS) entry which is preliminary data.</text>
</comment>
<protein>
    <submittedName>
        <fullName evidence="2">Uncharacterized protein</fullName>
    </submittedName>
</protein>
<feature type="region of interest" description="Disordered" evidence="1">
    <location>
        <begin position="1"/>
        <end position="21"/>
    </location>
</feature>
<dbReference type="EMBL" id="AFQF01002735">
    <property type="protein sequence ID" value="EGU78830.1"/>
    <property type="molecule type" value="Genomic_DNA"/>
</dbReference>
<accession>F9FW70</accession>
<dbReference type="AlphaFoldDB" id="F9FW70"/>
<organism evidence="2">
    <name type="scientific">Fusarium oxysporum (strain Fo5176)</name>
    <name type="common">Fusarium vascular wilt</name>
    <dbReference type="NCBI Taxonomy" id="660025"/>
    <lineage>
        <taxon>Eukaryota</taxon>
        <taxon>Fungi</taxon>
        <taxon>Dikarya</taxon>
        <taxon>Ascomycota</taxon>
        <taxon>Pezizomycotina</taxon>
        <taxon>Sordariomycetes</taxon>
        <taxon>Hypocreomycetidae</taxon>
        <taxon>Hypocreales</taxon>
        <taxon>Nectriaceae</taxon>
        <taxon>Fusarium</taxon>
        <taxon>Fusarium oxysporum species complex</taxon>
    </lineage>
</organism>
<sequence>MNEWVSVPAPKLGADPKCPRSNGTEVSIRLPLYRDAPEYKGQAFIPVSLKCRAARQARANFQKLELERMSPGNMASGL</sequence>
<evidence type="ECO:0000256" key="1">
    <source>
        <dbReference type="SAM" id="MobiDB-lite"/>
    </source>
</evidence>